<feature type="compositionally biased region" description="Basic residues" evidence="1">
    <location>
        <begin position="116"/>
        <end position="127"/>
    </location>
</feature>
<reference evidence="3" key="1">
    <citation type="submission" date="2021-01" db="EMBL/GenBank/DDBJ databases">
        <authorList>
            <person name="Corre E."/>
            <person name="Pelletier E."/>
            <person name="Niang G."/>
            <person name="Scheremetjew M."/>
            <person name="Finn R."/>
            <person name="Kale V."/>
            <person name="Holt S."/>
            <person name="Cochrane G."/>
            <person name="Meng A."/>
            <person name="Brown T."/>
            <person name="Cohen L."/>
        </authorList>
    </citation>
    <scope>NUCLEOTIDE SEQUENCE</scope>
    <source>
        <strain evidence="3">UTEX LB 2760</strain>
    </source>
</reference>
<feature type="transmembrane region" description="Helical" evidence="2">
    <location>
        <begin position="14"/>
        <end position="33"/>
    </location>
</feature>
<keyword evidence="2" id="KW-0472">Membrane</keyword>
<keyword evidence="2" id="KW-1133">Transmembrane helix</keyword>
<evidence type="ECO:0000256" key="1">
    <source>
        <dbReference type="SAM" id="MobiDB-lite"/>
    </source>
</evidence>
<evidence type="ECO:0000313" key="4">
    <source>
        <dbReference type="EMBL" id="CAD8398870.1"/>
    </source>
</evidence>
<evidence type="ECO:0000256" key="2">
    <source>
        <dbReference type="SAM" id="Phobius"/>
    </source>
</evidence>
<evidence type="ECO:0000313" key="3">
    <source>
        <dbReference type="EMBL" id="CAD8398869.1"/>
    </source>
</evidence>
<dbReference type="AlphaFoldDB" id="A0A6T6P2Y5"/>
<organism evidence="3">
    <name type="scientific">Rhodosorus marinus</name>
    <dbReference type="NCBI Taxonomy" id="101924"/>
    <lineage>
        <taxon>Eukaryota</taxon>
        <taxon>Rhodophyta</taxon>
        <taxon>Stylonematophyceae</taxon>
        <taxon>Stylonematales</taxon>
        <taxon>Stylonemataceae</taxon>
        <taxon>Rhodosorus</taxon>
    </lineage>
</organism>
<sequence length="127" mass="14887">MEARTKDRTVMRDIFLVGTLGLVFVAVCSLFLMRSSRVSYLQVTISAAEVERATVMEQILDLRKEMQVIMSEKRILERKEKNSRSARKTFRLPSENFGREEENGREKFRRSEKPRGRPHVRKKGGRK</sequence>
<name>A0A6T6P2Y5_9RHOD</name>
<proteinExistence type="predicted"/>
<dbReference type="EMBL" id="HBEK01016243">
    <property type="protein sequence ID" value="CAD8398869.1"/>
    <property type="molecule type" value="Transcribed_RNA"/>
</dbReference>
<keyword evidence="2" id="KW-0812">Transmembrane</keyword>
<feature type="region of interest" description="Disordered" evidence="1">
    <location>
        <begin position="78"/>
        <end position="127"/>
    </location>
</feature>
<protein>
    <submittedName>
        <fullName evidence="3">Uncharacterized protein</fullName>
    </submittedName>
</protein>
<dbReference type="EMBL" id="HBEK01016244">
    <property type="protein sequence ID" value="CAD8398870.1"/>
    <property type="molecule type" value="Transcribed_RNA"/>
</dbReference>
<accession>A0A6T6P2Y5</accession>
<feature type="compositionally biased region" description="Basic and acidic residues" evidence="1">
    <location>
        <begin position="97"/>
        <end position="115"/>
    </location>
</feature>
<gene>
    <name evidence="3" type="ORF">RMAR0315_LOCUS8861</name>
    <name evidence="4" type="ORF">RMAR0315_LOCUS8862</name>
</gene>